<sequence>MNIFELVSMHMKAMRLPLYAVTVSMADQVNTPALLIMHWHGFRRVTPLTLPDVNLPARPVPDSVLQLDATWSRPEALDQPLLNAAWQFGAWDLERVEHKAWWRPGAPATEALACQRAFGCYAGAVDAACPVVTSAQTANDREVLLELAARRGYVRWLFRPRRGGIWATLADKDDSVDKTGGRTLPCPIKAAPRGAGAARTVYRLGRVDHLILSG</sequence>
<gene>
    <name evidence="1" type="ORF">CR155_09715</name>
</gene>
<proteinExistence type="predicted"/>
<dbReference type="EMBL" id="PDNV01000005">
    <property type="protein sequence ID" value="PLC54364.1"/>
    <property type="molecule type" value="Genomic_DNA"/>
</dbReference>
<evidence type="ECO:0000313" key="2">
    <source>
        <dbReference type="Proteomes" id="UP000234328"/>
    </source>
</evidence>
<evidence type="ECO:0000313" key="1">
    <source>
        <dbReference type="EMBL" id="PLC54364.1"/>
    </source>
</evidence>
<name>A0A2N4UH62_9BURK</name>
<keyword evidence="2" id="KW-1185">Reference proteome</keyword>
<organism evidence="1 2">
    <name type="scientific">Pollutimonas nitritireducens</name>
    <dbReference type="NCBI Taxonomy" id="2045209"/>
    <lineage>
        <taxon>Bacteria</taxon>
        <taxon>Pseudomonadati</taxon>
        <taxon>Pseudomonadota</taxon>
        <taxon>Betaproteobacteria</taxon>
        <taxon>Burkholderiales</taxon>
        <taxon>Alcaligenaceae</taxon>
        <taxon>Pollutimonas</taxon>
    </lineage>
</organism>
<reference evidence="1 2" key="1">
    <citation type="submission" date="2017-10" db="EMBL/GenBank/DDBJ databases">
        <title>Two draft genome sequences of Pusillimonas sp. strains isolated from a nitrate- and radionuclide-contaminated groundwater in Russia.</title>
        <authorList>
            <person name="Grouzdev D.S."/>
            <person name="Tourova T.P."/>
            <person name="Goeva M.A."/>
            <person name="Babich T.L."/>
            <person name="Sokolova D.S."/>
            <person name="Abdullin R."/>
            <person name="Poltaraus A.B."/>
            <person name="Toshchakov S.V."/>
            <person name="Nazina T.N."/>
        </authorList>
    </citation>
    <scope>NUCLEOTIDE SEQUENCE [LARGE SCALE GENOMIC DNA]</scope>
    <source>
        <strain evidence="1 2">JR1/69-2-13</strain>
    </source>
</reference>
<comment type="caution">
    <text evidence="1">The sequence shown here is derived from an EMBL/GenBank/DDBJ whole genome shotgun (WGS) entry which is preliminary data.</text>
</comment>
<dbReference type="Proteomes" id="UP000234328">
    <property type="component" value="Unassembled WGS sequence"/>
</dbReference>
<dbReference type="OrthoDB" id="8534240at2"/>
<dbReference type="RefSeq" id="WP_102069822.1">
    <property type="nucleotide sequence ID" value="NZ_PDNV01000005.1"/>
</dbReference>
<accession>A0A2N4UH62</accession>
<dbReference type="AlphaFoldDB" id="A0A2N4UH62"/>
<protein>
    <submittedName>
        <fullName evidence="1">Diguanylate cyclase</fullName>
    </submittedName>
</protein>